<keyword evidence="6 12" id="KW-0067">ATP-binding</keyword>
<keyword evidence="3 12" id="KW-0963">Cytoplasm</keyword>
<dbReference type="EMBL" id="WBVO01000011">
    <property type="protein sequence ID" value="KAB2807373.1"/>
    <property type="molecule type" value="Genomic_DNA"/>
</dbReference>
<dbReference type="OrthoDB" id="9810365at2"/>
<dbReference type="Pfam" id="PF00133">
    <property type="entry name" value="tRNA-synt_1"/>
    <property type="match status" value="1"/>
</dbReference>
<feature type="domain" description="Aminoacyl-tRNA synthetase class Ia" evidence="13">
    <location>
        <begin position="15"/>
        <end position="571"/>
    </location>
</feature>
<dbReference type="PROSITE" id="PS00178">
    <property type="entry name" value="AA_TRNA_LIGASE_I"/>
    <property type="match status" value="1"/>
</dbReference>
<dbReference type="Gene3D" id="1.10.287.380">
    <property type="entry name" value="Valyl-tRNA synthetase, C-terminal domain"/>
    <property type="match status" value="1"/>
</dbReference>
<dbReference type="PANTHER" id="PTHR11946:SF109">
    <property type="entry name" value="VALINE--TRNA LIGASE"/>
    <property type="match status" value="1"/>
</dbReference>
<evidence type="ECO:0000256" key="9">
    <source>
        <dbReference type="ARBA" id="ARBA00023146"/>
    </source>
</evidence>
<dbReference type="Gene3D" id="3.40.50.620">
    <property type="entry name" value="HUPs"/>
    <property type="match status" value="2"/>
</dbReference>
<feature type="domain" description="Valyl-tRNA synthetase tRNA-binding arm" evidence="15">
    <location>
        <begin position="807"/>
        <end position="871"/>
    </location>
</feature>
<dbReference type="HAMAP" id="MF_02004">
    <property type="entry name" value="Val_tRNA_synth_type1"/>
    <property type="match status" value="1"/>
</dbReference>
<dbReference type="CDD" id="cd07962">
    <property type="entry name" value="Anticodon_Ia_Val"/>
    <property type="match status" value="1"/>
</dbReference>
<evidence type="ECO:0000256" key="8">
    <source>
        <dbReference type="ARBA" id="ARBA00023054"/>
    </source>
</evidence>
<dbReference type="InterPro" id="IPR033705">
    <property type="entry name" value="Anticodon_Ia_Val"/>
</dbReference>
<dbReference type="FunFam" id="1.10.287.380:FF:000001">
    <property type="entry name" value="Valine--tRNA ligase"/>
    <property type="match status" value="1"/>
</dbReference>
<sequence>MDIPAKYDPSSTEDKWYKYWMDNGFFRSTPDEREPYTIVIPPPNVTGVLHMGHMLNNTIQDVLVRRARMRGLNACWVPGTDHASIATEAKVVQKLRAEGVKKSDLSRDEFLEHAWEWTHKHGGIILQQLKKLGASCDWDREAFTMDEARSESVLQVFVDLFQKGHIYRGNRMVNWDPEAKTTVSDEEVIHKDVNAKLYYLKYFIEGTEEYVVVATTRPETIMGDTAVCVNPKDERYTHLKGKKLVIPVVNRTVPVIEDDYVDLEFGTGCLKVTPAHDVNDYEIGQRHNLESIDIFNEDGTLNEHGLHFKGMDRFAVRKAIFAELEESGLLEKVEDYSTSVGTSERTGAVIEPRLSLQWFLRMSEISEPALRAVMDDEVRLIPEKFKNTYRHWMENVRDWNISRQLWWGHRIPVYYYGSGADDFVVSLSDEEALKLAREKSGKDLSASDLTQDPDVLDTWFSSWLWPISVFDGIRNPENEEIQYYYPTNDLVTAPEILFFWVARMILAGYEYRDQKPFNNVYLTGIVRDKLGRKMSKSLGNSPDPLDLIDNYSADGVRVGMLLTSPAGNDLPFDEELCTQGRNFANKIWNAFRLVKGWEVVDMKPDAASEKAVEWFESRFNQTLEDINSNFEKYRISDALMSTYKLVWDDFCSWYLEMVKPAYQQPISKDTYEKTIGYFEGLLKLLHPFMPFLTEEIWHLIAERGDKETIMYAEWPAVGKVNAEALAAFDHAHAIISGVRNIRKEKNIAPKEMLELISLKNESPEYLPIVTKLAFISEFKIEDEKPEQAFAFQAGTSEYFVPVSEAIDIEAEIEKLKKDLEYQKGFLVSVSKKLSNERFVNNAPEQVVANERKKMADAEAKIKLMEDRLVSLEK</sequence>
<protein>
    <recommendedName>
        <fullName evidence="12">Valine--tRNA ligase</fullName>
        <ecNumber evidence="12">6.1.1.9</ecNumber>
    </recommendedName>
    <alternativeName>
        <fullName evidence="12">Valyl-tRNA synthetase</fullName>
        <shortName evidence="12">ValRS</shortName>
    </alternativeName>
</protein>
<comment type="subunit">
    <text evidence="2 12">Monomer.</text>
</comment>
<dbReference type="GO" id="GO:0004832">
    <property type="term" value="F:valine-tRNA ligase activity"/>
    <property type="evidence" value="ECO:0007669"/>
    <property type="project" value="UniProtKB-UniRule"/>
</dbReference>
<comment type="similarity">
    <text evidence="11 12">Belongs to the class-I aminoacyl-tRNA synthetase family. ValS type 1 subfamily.</text>
</comment>
<dbReference type="FunFam" id="3.40.50.620:FF:000032">
    <property type="entry name" value="Valine--tRNA ligase"/>
    <property type="match status" value="1"/>
</dbReference>
<dbReference type="InterPro" id="IPR014729">
    <property type="entry name" value="Rossmann-like_a/b/a_fold"/>
</dbReference>
<dbReference type="GO" id="GO:0005829">
    <property type="term" value="C:cytosol"/>
    <property type="evidence" value="ECO:0007669"/>
    <property type="project" value="TreeGrafter"/>
</dbReference>
<dbReference type="Pfam" id="PF08264">
    <property type="entry name" value="Anticodon_1"/>
    <property type="match status" value="1"/>
</dbReference>
<dbReference type="InterPro" id="IPR002300">
    <property type="entry name" value="aa-tRNA-synth_Ia"/>
</dbReference>
<dbReference type="NCBIfam" id="TIGR00422">
    <property type="entry name" value="valS"/>
    <property type="match status" value="1"/>
</dbReference>
<dbReference type="RefSeq" id="WP_151668180.1">
    <property type="nucleotide sequence ID" value="NZ_WBVO01000011.1"/>
</dbReference>
<dbReference type="SUPFAM" id="SSF46589">
    <property type="entry name" value="tRNA-binding arm"/>
    <property type="match status" value="1"/>
</dbReference>
<dbReference type="SUPFAM" id="SSF47323">
    <property type="entry name" value="Anticodon-binding domain of a subclass of class I aminoacyl-tRNA synthetases"/>
    <property type="match status" value="1"/>
</dbReference>
<dbReference type="InterPro" id="IPR002303">
    <property type="entry name" value="Valyl-tRNA_ligase"/>
</dbReference>
<dbReference type="Pfam" id="PF10458">
    <property type="entry name" value="Val_tRNA-synt_C"/>
    <property type="match status" value="1"/>
</dbReference>
<dbReference type="NCBIfam" id="NF004349">
    <property type="entry name" value="PRK05729.1"/>
    <property type="match status" value="1"/>
</dbReference>
<evidence type="ECO:0000256" key="3">
    <source>
        <dbReference type="ARBA" id="ARBA00022490"/>
    </source>
</evidence>
<comment type="domain">
    <text evidence="12">ValRS has two distinct active sites: one for aminoacylation and one for editing. The misactivated threonine is translocated from the active site to the editing site.</text>
</comment>
<evidence type="ECO:0000256" key="10">
    <source>
        <dbReference type="ARBA" id="ARBA00047552"/>
    </source>
</evidence>
<dbReference type="InterPro" id="IPR001412">
    <property type="entry name" value="aa-tRNA-synth_I_CS"/>
</dbReference>
<dbReference type="SUPFAM" id="SSF50677">
    <property type="entry name" value="ValRS/IleRS/LeuRS editing domain"/>
    <property type="match status" value="1"/>
</dbReference>
<proteinExistence type="inferred from homology"/>
<evidence type="ECO:0000256" key="4">
    <source>
        <dbReference type="ARBA" id="ARBA00022598"/>
    </source>
</evidence>
<evidence type="ECO:0000256" key="12">
    <source>
        <dbReference type="HAMAP-Rule" id="MF_02004"/>
    </source>
</evidence>
<feature type="short sequence motif" description="'KMSKS' region" evidence="12">
    <location>
        <begin position="533"/>
        <end position="537"/>
    </location>
</feature>
<keyword evidence="17" id="KW-1185">Reference proteome</keyword>
<comment type="domain">
    <text evidence="12">The C-terminal coiled-coil domain is crucial for aminoacylation activity.</text>
</comment>
<dbReference type="EC" id="6.1.1.9" evidence="12"/>
<feature type="binding site" evidence="12">
    <location>
        <position position="536"/>
    </location>
    <ligand>
        <name>ATP</name>
        <dbReference type="ChEBI" id="CHEBI:30616"/>
    </ligand>
</feature>
<dbReference type="Gene3D" id="1.10.730.10">
    <property type="entry name" value="Isoleucyl-tRNA Synthetase, Domain 1"/>
    <property type="match status" value="1"/>
</dbReference>
<accession>A0A6N6RKK2</accession>
<comment type="subcellular location">
    <subcellularLocation>
        <location evidence="1 12">Cytoplasm</location>
    </subcellularLocation>
</comment>
<dbReference type="AlphaFoldDB" id="A0A6N6RKK2"/>
<evidence type="ECO:0000256" key="5">
    <source>
        <dbReference type="ARBA" id="ARBA00022741"/>
    </source>
</evidence>
<feature type="domain" description="Methionyl/Valyl/Leucyl/Isoleucyl-tRNA synthetase anticodon-binding" evidence="14">
    <location>
        <begin position="613"/>
        <end position="755"/>
    </location>
</feature>
<name>A0A6N6RKK2_9FLAO</name>
<dbReference type="InterPro" id="IPR019499">
    <property type="entry name" value="Val-tRNA_synth_tRNA-bd"/>
</dbReference>
<evidence type="ECO:0000256" key="11">
    <source>
        <dbReference type="ARBA" id="ARBA00060830"/>
    </source>
</evidence>
<dbReference type="Proteomes" id="UP000468650">
    <property type="component" value="Unassembled WGS sequence"/>
</dbReference>
<evidence type="ECO:0000259" key="15">
    <source>
        <dbReference type="Pfam" id="PF10458"/>
    </source>
</evidence>
<comment type="function">
    <text evidence="12">Catalyzes the attachment of valine to tRNA(Val). As ValRS can inadvertently accommodate and process structurally similar amino acids such as threonine, to avoid such errors, it has a 'posttransfer' editing activity that hydrolyzes mischarged Thr-tRNA(Val) in a tRNA-dependent manner.</text>
</comment>
<organism evidence="16 17">
    <name type="scientific">Phaeocystidibacter luteus</name>
    <dbReference type="NCBI Taxonomy" id="911197"/>
    <lineage>
        <taxon>Bacteria</taxon>
        <taxon>Pseudomonadati</taxon>
        <taxon>Bacteroidota</taxon>
        <taxon>Flavobacteriia</taxon>
        <taxon>Flavobacteriales</taxon>
        <taxon>Phaeocystidibacteraceae</taxon>
        <taxon>Phaeocystidibacter</taxon>
    </lineage>
</organism>
<keyword evidence="8 12" id="KW-0175">Coiled coil</keyword>
<comment type="catalytic activity">
    <reaction evidence="10 12">
        <text>tRNA(Val) + L-valine + ATP = L-valyl-tRNA(Val) + AMP + diphosphate</text>
        <dbReference type="Rhea" id="RHEA:10704"/>
        <dbReference type="Rhea" id="RHEA-COMP:9672"/>
        <dbReference type="Rhea" id="RHEA-COMP:9708"/>
        <dbReference type="ChEBI" id="CHEBI:30616"/>
        <dbReference type="ChEBI" id="CHEBI:33019"/>
        <dbReference type="ChEBI" id="CHEBI:57762"/>
        <dbReference type="ChEBI" id="CHEBI:78442"/>
        <dbReference type="ChEBI" id="CHEBI:78537"/>
        <dbReference type="ChEBI" id="CHEBI:456215"/>
        <dbReference type="EC" id="6.1.1.9"/>
    </reaction>
</comment>
<dbReference type="SUPFAM" id="SSF52374">
    <property type="entry name" value="Nucleotidylyl transferase"/>
    <property type="match status" value="1"/>
</dbReference>
<dbReference type="PRINTS" id="PR00986">
    <property type="entry name" value="TRNASYNTHVAL"/>
</dbReference>
<evidence type="ECO:0000313" key="16">
    <source>
        <dbReference type="EMBL" id="KAB2807373.1"/>
    </source>
</evidence>
<dbReference type="InterPro" id="IPR013155">
    <property type="entry name" value="M/V/L/I-tRNA-synth_anticd-bd"/>
</dbReference>
<evidence type="ECO:0000259" key="14">
    <source>
        <dbReference type="Pfam" id="PF08264"/>
    </source>
</evidence>
<dbReference type="Gene3D" id="3.90.740.10">
    <property type="entry name" value="Valyl/Leucyl/Isoleucyl-tRNA synthetase, editing domain"/>
    <property type="match status" value="1"/>
</dbReference>
<evidence type="ECO:0000256" key="2">
    <source>
        <dbReference type="ARBA" id="ARBA00011245"/>
    </source>
</evidence>
<dbReference type="PANTHER" id="PTHR11946">
    <property type="entry name" value="VALYL-TRNA SYNTHETASES"/>
    <property type="match status" value="1"/>
</dbReference>
<feature type="short sequence motif" description="'HIGH' region" evidence="12">
    <location>
        <begin position="43"/>
        <end position="53"/>
    </location>
</feature>
<dbReference type="InterPro" id="IPR010978">
    <property type="entry name" value="tRNA-bd_arm"/>
</dbReference>
<dbReference type="InterPro" id="IPR037118">
    <property type="entry name" value="Val-tRNA_synth_C_sf"/>
</dbReference>
<evidence type="ECO:0000259" key="13">
    <source>
        <dbReference type="Pfam" id="PF00133"/>
    </source>
</evidence>
<dbReference type="GO" id="GO:0006438">
    <property type="term" value="P:valyl-tRNA aminoacylation"/>
    <property type="evidence" value="ECO:0007669"/>
    <property type="project" value="UniProtKB-UniRule"/>
</dbReference>
<keyword evidence="7 12" id="KW-0648">Protein biosynthesis</keyword>
<dbReference type="CDD" id="cd00817">
    <property type="entry name" value="ValRS_core"/>
    <property type="match status" value="1"/>
</dbReference>
<evidence type="ECO:0000256" key="7">
    <source>
        <dbReference type="ARBA" id="ARBA00022917"/>
    </source>
</evidence>
<dbReference type="GO" id="GO:0002161">
    <property type="term" value="F:aminoacyl-tRNA deacylase activity"/>
    <property type="evidence" value="ECO:0007669"/>
    <property type="project" value="InterPro"/>
</dbReference>
<dbReference type="GO" id="GO:0005524">
    <property type="term" value="F:ATP binding"/>
    <property type="evidence" value="ECO:0007669"/>
    <property type="project" value="UniProtKB-UniRule"/>
</dbReference>
<gene>
    <name evidence="12" type="primary">valS</name>
    <name evidence="16" type="ORF">F8C67_12415</name>
</gene>
<dbReference type="InterPro" id="IPR009008">
    <property type="entry name" value="Val/Leu/Ile-tRNA-synth_edit"/>
</dbReference>
<evidence type="ECO:0000313" key="17">
    <source>
        <dbReference type="Proteomes" id="UP000468650"/>
    </source>
</evidence>
<evidence type="ECO:0000256" key="1">
    <source>
        <dbReference type="ARBA" id="ARBA00004496"/>
    </source>
</evidence>
<keyword evidence="9 12" id="KW-0030">Aminoacyl-tRNA synthetase</keyword>
<keyword evidence="4 12" id="KW-0436">Ligase</keyword>
<keyword evidence="5 12" id="KW-0547">Nucleotide-binding</keyword>
<comment type="caution">
    <text evidence="16">The sequence shown here is derived from an EMBL/GenBank/DDBJ whole genome shotgun (WGS) entry which is preliminary data.</text>
</comment>
<reference evidence="16 17" key="1">
    <citation type="submission" date="2019-09" db="EMBL/GenBank/DDBJ databases">
        <title>Genomes of family Cryomorphaceae.</title>
        <authorList>
            <person name="Bowman J.P."/>
        </authorList>
    </citation>
    <scope>NUCLEOTIDE SEQUENCE [LARGE SCALE GENOMIC DNA]</scope>
    <source>
        <strain evidence="16 17">LMG 25704</strain>
    </source>
</reference>
<dbReference type="FunFam" id="3.90.740.10:FF:000015">
    <property type="entry name" value="Valine--tRNA ligase"/>
    <property type="match status" value="1"/>
</dbReference>
<evidence type="ECO:0000256" key="6">
    <source>
        <dbReference type="ARBA" id="ARBA00022840"/>
    </source>
</evidence>
<dbReference type="InterPro" id="IPR009080">
    <property type="entry name" value="tRNAsynth_Ia_anticodon-bd"/>
</dbReference>